<dbReference type="GO" id="GO:0097505">
    <property type="term" value="C:Rad6-Rad18 complex"/>
    <property type="evidence" value="ECO:0007669"/>
    <property type="project" value="TreeGrafter"/>
</dbReference>
<dbReference type="PANTHER" id="PTHR14134:SF2">
    <property type="entry name" value="E3 UBIQUITIN-PROTEIN LIGASE RAD18"/>
    <property type="match status" value="1"/>
</dbReference>
<feature type="compositionally biased region" description="Acidic residues" evidence="14">
    <location>
        <begin position="92"/>
        <end position="101"/>
    </location>
</feature>
<feature type="compositionally biased region" description="Polar residues" evidence="14">
    <location>
        <begin position="330"/>
        <end position="342"/>
    </location>
</feature>
<organism evidence="16 17">
    <name type="scientific">Phaeomoniella chlamydospora</name>
    <name type="common">Phaeoacremonium chlamydosporum</name>
    <dbReference type="NCBI Taxonomy" id="158046"/>
    <lineage>
        <taxon>Eukaryota</taxon>
        <taxon>Fungi</taxon>
        <taxon>Dikarya</taxon>
        <taxon>Ascomycota</taxon>
        <taxon>Pezizomycotina</taxon>
        <taxon>Eurotiomycetes</taxon>
        <taxon>Chaetothyriomycetidae</taxon>
        <taxon>Phaeomoniellales</taxon>
        <taxon>Phaeomoniellaceae</taxon>
        <taxon>Phaeomoniella</taxon>
    </lineage>
</organism>
<feature type="domain" description="SAP" evidence="15">
    <location>
        <begin position="191"/>
        <end position="225"/>
    </location>
</feature>
<sequence length="401" mass="44704">MRLRRNWVAEELVESWRTGRQGVLDGLISLASATRAAGDDVQGGRQKKRRKIISEDEDVKEKFSGRTTRARTRMSNLSSQEEVESTPSQIEVIEDSEEGSVYDEHEASQAPTKPLKRVPAPSDGIVPCPGCGTRMKEEAVFAHLDRCPSLGGPGPASPPRNPKSRSPFITAPVQKAISTSLPEDRLPTINYSVFNDKNLRKKLKDLGIPDWGPKPLLQRRHTEWVNLWNANCDSRRPRTKRELLQDLDVWERTQGGTAPTNGNMFILGNTNSGTSNNNVGEKDFDKEGWSRNHNDDFQDLIRKARAKRNESKSLKSEFKDPEKSKPHETSAPSLVPTSSEPHPTNPDPYIESNASSHPNHNPTHVTQNGPLTVPSISSTMEASQPESQGQPYREKPGRVFL</sequence>
<protein>
    <recommendedName>
        <fullName evidence="13">Postreplication repair E3 ubiquitin-protein ligase RAD18</fullName>
        <ecNumber evidence="13">2.3.2.27</ecNumber>
    </recommendedName>
    <alternativeName>
        <fullName evidence="13">RING-type E3 ubiquitin transferase RAD18</fullName>
    </alternativeName>
</protein>
<feature type="compositionally biased region" description="Basic and acidic residues" evidence="14">
    <location>
        <begin position="280"/>
        <end position="293"/>
    </location>
</feature>
<keyword evidence="12 13" id="KW-0539">Nucleus</keyword>
<feature type="region of interest" description="Disordered" evidence="14">
    <location>
        <begin position="305"/>
        <end position="401"/>
    </location>
</feature>
<dbReference type="InterPro" id="IPR004580">
    <property type="entry name" value="Rad18_fungi"/>
</dbReference>
<dbReference type="GO" id="GO:0003697">
    <property type="term" value="F:single-stranded DNA binding"/>
    <property type="evidence" value="ECO:0007669"/>
    <property type="project" value="UniProtKB-UniRule"/>
</dbReference>
<comment type="catalytic activity">
    <reaction evidence="1 13">
        <text>S-ubiquitinyl-[E2 ubiquitin-conjugating enzyme]-L-cysteine + [acceptor protein]-L-lysine = [E2 ubiquitin-conjugating enzyme]-L-cysteine + N(6)-ubiquitinyl-[acceptor protein]-L-lysine.</text>
        <dbReference type="EC" id="2.3.2.27"/>
    </reaction>
</comment>
<dbReference type="AlphaFoldDB" id="A0A0G2EFX8"/>
<feature type="region of interest" description="Disordered" evidence="14">
    <location>
        <begin position="253"/>
        <end position="293"/>
    </location>
</feature>
<dbReference type="GO" id="GO:0008270">
    <property type="term" value="F:zinc ion binding"/>
    <property type="evidence" value="ECO:0007669"/>
    <property type="project" value="UniProtKB-KW"/>
</dbReference>
<keyword evidence="9 13" id="KW-0862">Zinc</keyword>
<comment type="subunit">
    <text evidence="13">Interacts with E2 UBC2, forming a complex with ubiquitin ligase activity.</text>
</comment>
<comment type="function">
    <text evidence="13">E3 RING-finger protein, member of the UBC2/RAD6 epistasis group. Associates to the E2 ubiquitin conjugating enzyme UBC2/RAD6 to form the UBC2-RAD18 ubiquitin ligase complex involved in postreplicative repair (PRR) of damaged DNA.</text>
</comment>
<keyword evidence="4 13" id="KW-0808">Transferase</keyword>
<dbReference type="NCBIfam" id="TIGR00599">
    <property type="entry name" value="rad18"/>
    <property type="match status" value="1"/>
</dbReference>
<comment type="caution">
    <text evidence="16">The sequence shown here is derived from an EMBL/GenBank/DDBJ whole genome shotgun (WGS) entry which is preliminary data.</text>
</comment>
<evidence type="ECO:0000256" key="10">
    <source>
        <dbReference type="ARBA" id="ARBA00023125"/>
    </source>
</evidence>
<dbReference type="UniPathway" id="UPA00143"/>
<comment type="subcellular location">
    <subcellularLocation>
        <location evidence="2 13">Nucleus</location>
    </subcellularLocation>
</comment>
<feature type="compositionally biased region" description="Polar residues" evidence="14">
    <location>
        <begin position="254"/>
        <end position="263"/>
    </location>
</feature>
<dbReference type="GO" id="GO:0006301">
    <property type="term" value="P:DNA damage tolerance"/>
    <property type="evidence" value="ECO:0007669"/>
    <property type="project" value="InterPro"/>
</dbReference>
<feature type="compositionally biased region" description="Polar residues" evidence="14">
    <location>
        <begin position="352"/>
        <end position="390"/>
    </location>
</feature>
<dbReference type="SMART" id="SM00734">
    <property type="entry name" value="ZnF_Rad18"/>
    <property type="match status" value="1"/>
</dbReference>
<feature type="region of interest" description="Disordered" evidence="14">
    <location>
        <begin position="56"/>
        <end position="118"/>
    </location>
</feature>
<dbReference type="OrthoDB" id="9049620at2759"/>
<reference evidence="16 17" key="2">
    <citation type="submission" date="2015-05" db="EMBL/GenBank/DDBJ databases">
        <authorList>
            <person name="Morales-Cruz A."/>
            <person name="Amrine K.C."/>
            <person name="Cantu D."/>
        </authorList>
    </citation>
    <scope>NUCLEOTIDE SEQUENCE [LARGE SCALE GENOMIC DNA]</scope>
    <source>
        <strain evidence="16">UCRPC4</strain>
    </source>
</reference>
<evidence type="ECO:0000256" key="7">
    <source>
        <dbReference type="ARBA" id="ARBA00022771"/>
    </source>
</evidence>
<keyword evidence="5 13" id="KW-0479">Metal-binding</keyword>
<dbReference type="EMBL" id="LCWF01000087">
    <property type="protein sequence ID" value="KKY21166.1"/>
    <property type="molecule type" value="Genomic_DNA"/>
</dbReference>
<proteinExistence type="inferred from homology"/>
<evidence type="ECO:0000313" key="16">
    <source>
        <dbReference type="EMBL" id="KKY21166.1"/>
    </source>
</evidence>
<evidence type="ECO:0000256" key="8">
    <source>
        <dbReference type="ARBA" id="ARBA00022786"/>
    </source>
</evidence>
<evidence type="ECO:0000256" key="12">
    <source>
        <dbReference type="ARBA" id="ARBA00023242"/>
    </source>
</evidence>
<dbReference type="GO" id="GO:0061630">
    <property type="term" value="F:ubiquitin protein ligase activity"/>
    <property type="evidence" value="ECO:0007669"/>
    <property type="project" value="UniProtKB-UniRule"/>
</dbReference>
<reference evidence="16 17" key="1">
    <citation type="submission" date="2015-05" db="EMBL/GenBank/DDBJ databases">
        <title>Distinctive expansion of gene families associated with plant cell wall degradation and secondary metabolism in the genomes of grapevine trunk pathogens.</title>
        <authorList>
            <person name="Lawrence D.P."/>
            <person name="Travadon R."/>
            <person name="Rolshausen P.E."/>
            <person name="Baumgartner K."/>
        </authorList>
    </citation>
    <scope>NUCLEOTIDE SEQUENCE [LARGE SCALE GENOMIC DNA]</scope>
    <source>
        <strain evidence="16">UCRPC4</strain>
    </source>
</reference>
<name>A0A0G2EFX8_PHACM</name>
<dbReference type="InterPro" id="IPR006642">
    <property type="entry name" value="Rad18_UBZ4"/>
</dbReference>
<dbReference type="GO" id="GO:0005634">
    <property type="term" value="C:nucleus"/>
    <property type="evidence" value="ECO:0007669"/>
    <property type="project" value="UniProtKB-SubCell"/>
</dbReference>
<evidence type="ECO:0000259" key="15">
    <source>
        <dbReference type="PROSITE" id="PS50800"/>
    </source>
</evidence>
<dbReference type="InterPro" id="IPR003034">
    <property type="entry name" value="SAP_dom"/>
</dbReference>
<evidence type="ECO:0000256" key="4">
    <source>
        <dbReference type="ARBA" id="ARBA00022679"/>
    </source>
</evidence>
<accession>A0A0G2EFX8</accession>
<comment type="similarity">
    <text evidence="13">Belongs to the RAD18 family.</text>
</comment>
<dbReference type="EC" id="2.3.2.27" evidence="13"/>
<evidence type="ECO:0000313" key="17">
    <source>
        <dbReference type="Proteomes" id="UP000053317"/>
    </source>
</evidence>
<evidence type="ECO:0000256" key="13">
    <source>
        <dbReference type="RuleBase" id="RU368093"/>
    </source>
</evidence>
<keyword evidence="17" id="KW-1185">Reference proteome</keyword>
<keyword evidence="6 13" id="KW-0227">DNA damage</keyword>
<evidence type="ECO:0000256" key="14">
    <source>
        <dbReference type="SAM" id="MobiDB-lite"/>
    </source>
</evidence>
<dbReference type="InterPro" id="IPR039577">
    <property type="entry name" value="Rad18"/>
</dbReference>
<keyword evidence="11 13" id="KW-0234">DNA repair</keyword>
<feature type="compositionally biased region" description="Polar residues" evidence="14">
    <location>
        <begin position="73"/>
        <end position="89"/>
    </location>
</feature>
<keyword evidence="10 13" id="KW-0238">DNA-binding</keyword>
<evidence type="ECO:0000256" key="9">
    <source>
        <dbReference type="ARBA" id="ARBA00022833"/>
    </source>
</evidence>
<dbReference type="GO" id="GO:0006281">
    <property type="term" value="P:DNA repair"/>
    <property type="evidence" value="ECO:0007669"/>
    <property type="project" value="UniProtKB-KW"/>
</dbReference>
<keyword evidence="7 13" id="KW-0863">Zinc-finger</keyword>
<dbReference type="SMART" id="SM00513">
    <property type="entry name" value="SAP"/>
    <property type="match status" value="1"/>
</dbReference>
<dbReference type="PANTHER" id="PTHR14134">
    <property type="entry name" value="E3 UBIQUITIN-PROTEIN LIGASE RAD18"/>
    <property type="match status" value="1"/>
</dbReference>
<comment type="pathway">
    <text evidence="3 13">Protein modification; protein ubiquitination.</text>
</comment>
<feature type="compositionally biased region" description="Basic and acidic residues" evidence="14">
    <location>
        <begin position="392"/>
        <end position="401"/>
    </location>
</feature>
<evidence type="ECO:0000256" key="3">
    <source>
        <dbReference type="ARBA" id="ARBA00004906"/>
    </source>
</evidence>
<dbReference type="GO" id="GO:0006513">
    <property type="term" value="P:protein monoubiquitination"/>
    <property type="evidence" value="ECO:0007669"/>
    <property type="project" value="InterPro"/>
</dbReference>
<evidence type="ECO:0000256" key="6">
    <source>
        <dbReference type="ARBA" id="ARBA00022763"/>
    </source>
</evidence>
<keyword evidence="8 13" id="KW-0833">Ubl conjugation pathway</keyword>
<dbReference type="PROSITE" id="PS50800">
    <property type="entry name" value="SAP"/>
    <property type="match status" value="1"/>
</dbReference>
<feature type="compositionally biased region" description="Basic and acidic residues" evidence="14">
    <location>
        <begin position="305"/>
        <end position="328"/>
    </location>
</feature>
<gene>
    <name evidence="16" type="ORF">UCRPC4_g03863</name>
</gene>
<evidence type="ECO:0000256" key="2">
    <source>
        <dbReference type="ARBA" id="ARBA00004123"/>
    </source>
</evidence>
<evidence type="ECO:0000256" key="11">
    <source>
        <dbReference type="ARBA" id="ARBA00023204"/>
    </source>
</evidence>
<evidence type="ECO:0000256" key="1">
    <source>
        <dbReference type="ARBA" id="ARBA00000900"/>
    </source>
</evidence>
<dbReference type="Proteomes" id="UP000053317">
    <property type="component" value="Unassembled WGS sequence"/>
</dbReference>
<feature type="compositionally biased region" description="Low complexity" evidence="14">
    <location>
        <begin position="268"/>
        <end position="278"/>
    </location>
</feature>
<evidence type="ECO:0000256" key="5">
    <source>
        <dbReference type="ARBA" id="ARBA00022723"/>
    </source>
</evidence>